<dbReference type="PANTHER" id="PTHR44086:SF10">
    <property type="entry name" value="THIOSULFATE SULFURTRANSFERASE_RHODANESE-LIKE DOMAIN-CONTAINING PROTEIN 3"/>
    <property type="match status" value="1"/>
</dbReference>
<dbReference type="GO" id="GO:0005739">
    <property type="term" value="C:mitochondrion"/>
    <property type="evidence" value="ECO:0007669"/>
    <property type="project" value="TreeGrafter"/>
</dbReference>
<organism evidence="3 4">
    <name type="scientific">Dendryphion nanum</name>
    <dbReference type="NCBI Taxonomy" id="256645"/>
    <lineage>
        <taxon>Eukaryota</taxon>
        <taxon>Fungi</taxon>
        <taxon>Dikarya</taxon>
        <taxon>Ascomycota</taxon>
        <taxon>Pezizomycotina</taxon>
        <taxon>Dothideomycetes</taxon>
        <taxon>Pleosporomycetidae</taxon>
        <taxon>Pleosporales</taxon>
        <taxon>Torulaceae</taxon>
        <taxon>Dendryphion</taxon>
    </lineage>
</organism>
<keyword evidence="4" id="KW-1185">Reference proteome</keyword>
<protein>
    <submittedName>
        <fullName evidence="3">Rhodanese-like domain-containing protein</fullName>
    </submittedName>
</protein>
<dbReference type="EMBL" id="JAGMWT010000005">
    <property type="protein sequence ID" value="KAH7128636.1"/>
    <property type="molecule type" value="Genomic_DNA"/>
</dbReference>
<reference evidence="3" key="1">
    <citation type="journal article" date="2021" name="Nat. Commun.">
        <title>Genetic determinants of endophytism in the Arabidopsis root mycobiome.</title>
        <authorList>
            <person name="Mesny F."/>
            <person name="Miyauchi S."/>
            <person name="Thiergart T."/>
            <person name="Pickel B."/>
            <person name="Atanasova L."/>
            <person name="Karlsson M."/>
            <person name="Huettel B."/>
            <person name="Barry K.W."/>
            <person name="Haridas S."/>
            <person name="Chen C."/>
            <person name="Bauer D."/>
            <person name="Andreopoulos W."/>
            <person name="Pangilinan J."/>
            <person name="LaButti K."/>
            <person name="Riley R."/>
            <person name="Lipzen A."/>
            <person name="Clum A."/>
            <person name="Drula E."/>
            <person name="Henrissat B."/>
            <person name="Kohler A."/>
            <person name="Grigoriev I.V."/>
            <person name="Martin F.M."/>
            <person name="Hacquard S."/>
        </authorList>
    </citation>
    <scope>NUCLEOTIDE SEQUENCE</scope>
    <source>
        <strain evidence="3">MPI-CAGE-CH-0243</strain>
    </source>
</reference>
<evidence type="ECO:0000313" key="4">
    <source>
        <dbReference type="Proteomes" id="UP000700596"/>
    </source>
</evidence>
<dbReference type="PROSITE" id="PS50206">
    <property type="entry name" value="RHODANESE_3"/>
    <property type="match status" value="1"/>
</dbReference>
<evidence type="ECO:0000256" key="1">
    <source>
        <dbReference type="SAM" id="MobiDB-lite"/>
    </source>
</evidence>
<name>A0A9P9E291_9PLEO</name>
<dbReference type="OrthoDB" id="566238at2759"/>
<accession>A0A9P9E291</accession>
<sequence length="206" mass="23168">MASRRAIQAFTLRNSTSLLRSQCAVPSRIVPRIASVRVAIVRPQVACTQQRWHSHHFPSETRSKIYQFQDIRDLIEDPNNTDLLIDVREPSEFEVNSIPTAINVPIASQPDALLLPDEEFEDRFGFQKPPKEKHMVFFCKAGVRSAAAAQIAKQAGYQSIGEYRGSWLDWERNGGIGSKTGPVRDDQPGQPQNPEVTEWDAGKGER</sequence>
<dbReference type="CDD" id="cd01519">
    <property type="entry name" value="RHOD_HSP67B2"/>
    <property type="match status" value="1"/>
</dbReference>
<dbReference type="SUPFAM" id="SSF52821">
    <property type="entry name" value="Rhodanese/Cell cycle control phosphatase"/>
    <property type="match status" value="1"/>
</dbReference>
<feature type="region of interest" description="Disordered" evidence="1">
    <location>
        <begin position="171"/>
        <end position="206"/>
    </location>
</feature>
<proteinExistence type="predicted"/>
<dbReference type="AlphaFoldDB" id="A0A9P9E291"/>
<evidence type="ECO:0000313" key="3">
    <source>
        <dbReference type="EMBL" id="KAH7128636.1"/>
    </source>
</evidence>
<dbReference type="GO" id="GO:0004792">
    <property type="term" value="F:thiosulfate-cyanide sulfurtransferase activity"/>
    <property type="evidence" value="ECO:0007669"/>
    <property type="project" value="TreeGrafter"/>
</dbReference>
<dbReference type="PANTHER" id="PTHR44086">
    <property type="entry name" value="THIOSULFATE SULFURTRANSFERASE RDL2, MITOCHONDRIAL-RELATED"/>
    <property type="match status" value="1"/>
</dbReference>
<dbReference type="InterPro" id="IPR001763">
    <property type="entry name" value="Rhodanese-like_dom"/>
</dbReference>
<gene>
    <name evidence="3" type="ORF">B0J11DRAFT_613791</name>
</gene>
<comment type="caution">
    <text evidence="3">The sequence shown here is derived from an EMBL/GenBank/DDBJ whole genome shotgun (WGS) entry which is preliminary data.</text>
</comment>
<dbReference type="Pfam" id="PF00581">
    <property type="entry name" value="Rhodanese"/>
    <property type="match status" value="1"/>
</dbReference>
<dbReference type="Gene3D" id="3.40.250.10">
    <property type="entry name" value="Rhodanese-like domain"/>
    <property type="match status" value="1"/>
</dbReference>
<dbReference type="SMART" id="SM00450">
    <property type="entry name" value="RHOD"/>
    <property type="match status" value="1"/>
</dbReference>
<feature type="domain" description="Rhodanese" evidence="2">
    <location>
        <begin position="78"/>
        <end position="179"/>
    </location>
</feature>
<evidence type="ECO:0000259" key="2">
    <source>
        <dbReference type="PROSITE" id="PS50206"/>
    </source>
</evidence>
<dbReference type="Proteomes" id="UP000700596">
    <property type="component" value="Unassembled WGS sequence"/>
</dbReference>
<dbReference type="InterPro" id="IPR036873">
    <property type="entry name" value="Rhodanese-like_dom_sf"/>
</dbReference>